<protein>
    <submittedName>
        <fullName evidence="1">Uncharacterized protein</fullName>
    </submittedName>
</protein>
<dbReference type="Proteomes" id="UP000186817">
    <property type="component" value="Unassembled WGS sequence"/>
</dbReference>
<reference evidence="1 2" key="1">
    <citation type="submission" date="2016-02" db="EMBL/GenBank/DDBJ databases">
        <title>Genome analysis of coral dinoflagellate symbionts highlights evolutionary adaptations to a symbiotic lifestyle.</title>
        <authorList>
            <person name="Aranda M."/>
            <person name="Li Y."/>
            <person name="Liew Y.J."/>
            <person name="Baumgarten S."/>
            <person name="Simakov O."/>
            <person name="Wilson M."/>
            <person name="Piel J."/>
            <person name="Ashoor H."/>
            <person name="Bougouffa S."/>
            <person name="Bajic V.B."/>
            <person name="Ryu T."/>
            <person name="Ravasi T."/>
            <person name="Bayer T."/>
            <person name="Micklem G."/>
            <person name="Kim H."/>
            <person name="Bhak J."/>
            <person name="Lajeunesse T.C."/>
            <person name="Voolstra C.R."/>
        </authorList>
    </citation>
    <scope>NUCLEOTIDE SEQUENCE [LARGE SCALE GENOMIC DNA]</scope>
    <source>
        <strain evidence="1 2">CCMP2467</strain>
    </source>
</reference>
<feature type="non-terminal residue" evidence="1">
    <location>
        <position position="1"/>
    </location>
</feature>
<keyword evidence="2" id="KW-1185">Reference proteome</keyword>
<accession>A0A1Q8ZJV3</accession>
<dbReference type="AlphaFoldDB" id="A0A1Q8ZJV3"/>
<evidence type="ECO:0000313" key="1">
    <source>
        <dbReference type="EMBL" id="OLP25888.1"/>
    </source>
</evidence>
<evidence type="ECO:0000313" key="2">
    <source>
        <dbReference type="Proteomes" id="UP000186817"/>
    </source>
</evidence>
<name>A0A1Q8ZJV3_SYMMI</name>
<organism evidence="1 2">
    <name type="scientific">Symbiodinium microadriaticum</name>
    <name type="common">Dinoflagellate</name>
    <name type="synonym">Zooxanthella microadriatica</name>
    <dbReference type="NCBI Taxonomy" id="2951"/>
    <lineage>
        <taxon>Eukaryota</taxon>
        <taxon>Sar</taxon>
        <taxon>Alveolata</taxon>
        <taxon>Dinophyceae</taxon>
        <taxon>Suessiales</taxon>
        <taxon>Symbiodiniaceae</taxon>
        <taxon>Symbiodinium</taxon>
    </lineage>
</organism>
<dbReference type="EMBL" id="LSRX01009285">
    <property type="protein sequence ID" value="OLP25888.1"/>
    <property type="molecule type" value="Genomic_DNA"/>
</dbReference>
<proteinExistence type="predicted"/>
<comment type="caution">
    <text evidence="1">The sequence shown here is derived from an EMBL/GenBank/DDBJ whole genome shotgun (WGS) entry which is preliminary data.</text>
</comment>
<sequence>ERANACPRASGRHDWSYEGTTLHALLAPTLTWLDSALAKRGGI</sequence>
<gene>
    <name evidence="1" type="ORF">AK812_SmicGene48927</name>
</gene>